<evidence type="ECO:0000313" key="1">
    <source>
        <dbReference type="EMBL" id="MDF3871063.1"/>
    </source>
</evidence>
<comment type="caution">
    <text evidence="1">The sequence shown here is derived from an EMBL/GenBank/DDBJ whole genome shotgun (WGS) entry which is preliminary data.</text>
</comment>
<dbReference type="AlphaFoldDB" id="A0AAW6PMP5"/>
<accession>A0AAW6PMP5</accession>
<protein>
    <submittedName>
        <fullName evidence="1">Uncharacterized protein</fullName>
    </submittedName>
</protein>
<dbReference type="EMBL" id="JARJLO010000173">
    <property type="protein sequence ID" value="MDF3871063.1"/>
    <property type="molecule type" value="Genomic_DNA"/>
</dbReference>
<organism evidence="1 2">
    <name type="scientific">Pseudomonas putida</name>
    <name type="common">Arthrobacter siderocapsulatus</name>
    <dbReference type="NCBI Taxonomy" id="303"/>
    <lineage>
        <taxon>Bacteria</taxon>
        <taxon>Pseudomonadati</taxon>
        <taxon>Pseudomonadota</taxon>
        <taxon>Gammaproteobacteria</taxon>
        <taxon>Pseudomonadales</taxon>
        <taxon>Pseudomonadaceae</taxon>
        <taxon>Pseudomonas</taxon>
    </lineage>
</organism>
<dbReference type="Proteomes" id="UP001217741">
    <property type="component" value="Unassembled WGS sequence"/>
</dbReference>
<gene>
    <name evidence="1" type="ORF">P3W50_11315</name>
</gene>
<proteinExistence type="predicted"/>
<name>A0AAW6PMP5_PSEPU</name>
<sequence length="69" mass="7356">MDTATATADALELLHLNQIAIRAAIEEVSTWIRQRGSTNVHENVMAALLALDTNAGAIGSAIEQLRNCP</sequence>
<reference evidence="1" key="1">
    <citation type="submission" date="2023-03" db="EMBL/GenBank/DDBJ databases">
        <title>Draft assemblies of triclosan tolerant bacteria isolated from returned activated sludge.</title>
        <authorList>
            <person name="Van Hamelsveld S."/>
        </authorList>
    </citation>
    <scope>NUCLEOTIDE SEQUENCE</scope>
    <source>
        <strain evidence="1">GW210012_S60</strain>
    </source>
</reference>
<evidence type="ECO:0000313" key="2">
    <source>
        <dbReference type="Proteomes" id="UP001217741"/>
    </source>
</evidence>